<dbReference type="SUPFAM" id="SSF52540">
    <property type="entry name" value="P-loop containing nucleoside triphosphate hydrolases"/>
    <property type="match status" value="2"/>
</dbReference>
<dbReference type="InterPro" id="IPR013563">
    <property type="entry name" value="Oligopep_ABC_C"/>
</dbReference>
<evidence type="ECO:0000313" key="6">
    <source>
        <dbReference type="EMBL" id="GAA1785254.1"/>
    </source>
</evidence>
<keyword evidence="2" id="KW-0813">Transport</keyword>
<keyword evidence="4 6" id="KW-0067">ATP-binding</keyword>
<dbReference type="GO" id="GO:0005524">
    <property type="term" value="F:ATP binding"/>
    <property type="evidence" value="ECO:0007669"/>
    <property type="project" value="UniProtKB-KW"/>
</dbReference>
<dbReference type="Pfam" id="PF08352">
    <property type="entry name" value="oligo_HPY"/>
    <property type="match status" value="1"/>
</dbReference>
<feature type="domain" description="ABC transporter" evidence="5">
    <location>
        <begin position="337"/>
        <end position="575"/>
    </location>
</feature>
<dbReference type="SMART" id="SM00382">
    <property type="entry name" value="AAA"/>
    <property type="match status" value="2"/>
</dbReference>
<dbReference type="InterPro" id="IPR027417">
    <property type="entry name" value="P-loop_NTPase"/>
</dbReference>
<evidence type="ECO:0000256" key="1">
    <source>
        <dbReference type="ARBA" id="ARBA00005417"/>
    </source>
</evidence>
<dbReference type="Proteomes" id="UP001500851">
    <property type="component" value="Unassembled WGS sequence"/>
</dbReference>
<dbReference type="NCBIfam" id="NF008453">
    <property type="entry name" value="PRK11308.1"/>
    <property type="match status" value="2"/>
</dbReference>
<dbReference type="NCBIfam" id="TIGR01727">
    <property type="entry name" value="oligo_HPY"/>
    <property type="match status" value="1"/>
</dbReference>
<dbReference type="Gene3D" id="3.40.50.300">
    <property type="entry name" value="P-loop containing nucleotide triphosphate hydrolases"/>
    <property type="match status" value="2"/>
</dbReference>
<keyword evidence="7" id="KW-1185">Reference proteome</keyword>
<dbReference type="InterPro" id="IPR050319">
    <property type="entry name" value="ABC_transp_ATP-bind"/>
</dbReference>
<dbReference type="EMBL" id="BAAAOB010000001">
    <property type="protein sequence ID" value="GAA1785254.1"/>
    <property type="molecule type" value="Genomic_DNA"/>
</dbReference>
<dbReference type="InterPro" id="IPR003439">
    <property type="entry name" value="ABC_transporter-like_ATP-bd"/>
</dbReference>
<reference evidence="6 7" key="1">
    <citation type="journal article" date="2019" name="Int. J. Syst. Evol. Microbiol.">
        <title>The Global Catalogue of Microorganisms (GCM) 10K type strain sequencing project: providing services to taxonomists for standard genome sequencing and annotation.</title>
        <authorList>
            <consortium name="The Broad Institute Genomics Platform"/>
            <consortium name="The Broad Institute Genome Sequencing Center for Infectious Disease"/>
            <person name="Wu L."/>
            <person name="Ma J."/>
        </authorList>
    </citation>
    <scope>NUCLEOTIDE SEQUENCE [LARGE SCALE GENOMIC DNA]</scope>
    <source>
        <strain evidence="6 7">JCM 14736</strain>
    </source>
</reference>
<evidence type="ECO:0000259" key="5">
    <source>
        <dbReference type="PROSITE" id="PS50893"/>
    </source>
</evidence>
<dbReference type="InterPro" id="IPR003593">
    <property type="entry name" value="AAA+_ATPase"/>
</dbReference>
<dbReference type="PROSITE" id="PS50893">
    <property type="entry name" value="ABC_TRANSPORTER_2"/>
    <property type="match status" value="2"/>
</dbReference>
<dbReference type="NCBIfam" id="NF007739">
    <property type="entry name" value="PRK10419.1"/>
    <property type="match status" value="2"/>
</dbReference>
<dbReference type="PANTHER" id="PTHR43776">
    <property type="entry name" value="TRANSPORT ATP-BINDING PROTEIN"/>
    <property type="match status" value="1"/>
</dbReference>
<dbReference type="InterPro" id="IPR017871">
    <property type="entry name" value="ABC_transporter-like_CS"/>
</dbReference>
<organism evidence="6 7">
    <name type="scientific">Leucobacter iarius</name>
    <dbReference type="NCBI Taxonomy" id="333963"/>
    <lineage>
        <taxon>Bacteria</taxon>
        <taxon>Bacillati</taxon>
        <taxon>Actinomycetota</taxon>
        <taxon>Actinomycetes</taxon>
        <taxon>Micrococcales</taxon>
        <taxon>Microbacteriaceae</taxon>
        <taxon>Leucobacter</taxon>
    </lineage>
</organism>
<feature type="domain" description="ABC transporter" evidence="5">
    <location>
        <begin position="4"/>
        <end position="248"/>
    </location>
</feature>
<evidence type="ECO:0000256" key="4">
    <source>
        <dbReference type="ARBA" id="ARBA00022840"/>
    </source>
</evidence>
<protein>
    <submittedName>
        <fullName evidence="6">ABC transporter ATP-binding protein</fullName>
    </submittedName>
</protein>
<name>A0ABN2LEB6_9MICO</name>
<dbReference type="PROSITE" id="PS00211">
    <property type="entry name" value="ABC_TRANSPORTER_1"/>
    <property type="match status" value="2"/>
</dbReference>
<proteinExistence type="inferred from homology"/>
<evidence type="ECO:0000256" key="3">
    <source>
        <dbReference type="ARBA" id="ARBA00022741"/>
    </source>
</evidence>
<dbReference type="RefSeq" id="WP_344030704.1">
    <property type="nucleotide sequence ID" value="NZ_BAAAOB010000001.1"/>
</dbReference>
<dbReference type="PANTHER" id="PTHR43776:SF7">
    <property type="entry name" value="D,D-DIPEPTIDE TRANSPORT ATP-BINDING PROTEIN DDPF-RELATED"/>
    <property type="match status" value="1"/>
</dbReference>
<keyword evidence="3" id="KW-0547">Nucleotide-binding</keyword>
<evidence type="ECO:0000313" key="7">
    <source>
        <dbReference type="Proteomes" id="UP001500851"/>
    </source>
</evidence>
<gene>
    <name evidence="6" type="ORF">GCM10009768_12680</name>
</gene>
<comment type="similarity">
    <text evidence="1">Belongs to the ABC transporter superfamily.</text>
</comment>
<sequence>MAAITVTGLTVGLTGKDTTIIEDVSLELGSSEVMGIVGESGSGKSTLALALLGYARSGGEIRAGSVDIEGTDLLRLDAAGLRAARRGLVSYVAQDPATALNPSMRLRTQLLEAIDGPREQSMARIREVLEAVGLPADDAFLKRRASELSGGQQQRIAIAMAVVAQPRLIVLDEPTTGLDVSTQMKVLELVKRLCAEYRIAAIYVTHDLAVVAEVADRVTVMYGGQVVETGSTASVLQAPAHPYTRALLQALPSTQDRHMLVPIPGRAPSIGDRPTGCVFAARCAFATDACRSAVPPLEPSGDGLVRCIRHVEIGQRPPATVSVAPVGDFEDRPDSVLRVADLRASYGHVEVLHGIDLDVRAGECLAIVGESGSGKSTLSRCLIGLHTEWEGELLLDGESLARSAAKRSSAARRRMQYIFQNPYGSLNPRLDVGTSLAAPLRHFERPSGAEVRRRVGEALERVEIPARMAELYPSELSGGQRQRVAIARALLADPSVLICDEVTSALDVSVQASVVELLRGLLRDGLSMIFVTHNLAVVRSIADSVAVLNRGEIVEQGRVDRVLDHPRDLYTQGLLADTLDLSAA</sequence>
<comment type="caution">
    <text evidence="6">The sequence shown here is derived from an EMBL/GenBank/DDBJ whole genome shotgun (WGS) entry which is preliminary data.</text>
</comment>
<accession>A0ABN2LEB6</accession>
<dbReference type="CDD" id="cd03257">
    <property type="entry name" value="ABC_NikE_OppD_transporters"/>
    <property type="match status" value="2"/>
</dbReference>
<dbReference type="Pfam" id="PF00005">
    <property type="entry name" value="ABC_tran"/>
    <property type="match status" value="2"/>
</dbReference>
<evidence type="ECO:0000256" key="2">
    <source>
        <dbReference type="ARBA" id="ARBA00022448"/>
    </source>
</evidence>